<keyword evidence="1" id="KW-1133">Transmembrane helix</keyword>
<keyword evidence="3" id="KW-1185">Reference proteome</keyword>
<keyword evidence="1" id="KW-0472">Membrane</keyword>
<organism evidence="2 3">
    <name type="scientific">Halocaridina rubra</name>
    <name type="common">Hawaiian red shrimp</name>
    <dbReference type="NCBI Taxonomy" id="373956"/>
    <lineage>
        <taxon>Eukaryota</taxon>
        <taxon>Metazoa</taxon>
        <taxon>Ecdysozoa</taxon>
        <taxon>Arthropoda</taxon>
        <taxon>Crustacea</taxon>
        <taxon>Multicrustacea</taxon>
        <taxon>Malacostraca</taxon>
        <taxon>Eumalacostraca</taxon>
        <taxon>Eucarida</taxon>
        <taxon>Decapoda</taxon>
        <taxon>Pleocyemata</taxon>
        <taxon>Caridea</taxon>
        <taxon>Atyoidea</taxon>
        <taxon>Atyidae</taxon>
        <taxon>Halocaridina</taxon>
    </lineage>
</organism>
<protein>
    <submittedName>
        <fullName evidence="2">Uncharacterized protein</fullName>
    </submittedName>
</protein>
<dbReference type="AlphaFoldDB" id="A0AAN8WJ26"/>
<feature type="non-terminal residue" evidence="2">
    <location>
        <position position="1"/>
    </location>
</feature>
<proteinExistence type="predicted"/>
<evidence type="ECO:0000313" key="3">
    <source>
        <dbReference type="Proteomes" id="UP001381693"/>
    </source>
</evidence>
<comment type="caution">
    <text evidence="2">The sequence shown here is derived from an EMBL/GenBank/DDBJ whole genome shotgun (WGS) entry which is preliminary data.</text>
</comment>
<gene>
    <name evidence="2" type="ORF">SK128_020580</name>
</gene>
<evidence type="ECO:0000313" key="2">
    <source>
        <dbReference type="EMBL" id="KAK7039042.1"/>
    </source>
</evidence>
<evidence type="ECO:0000256" key="1">
    <source>
        <dbReference type="SAM" id="Phobius"/>
    </source>
</evidence>
<feature type="transmembrane region" description="Helical" evidence="1">
    <location>
        <begin position="80"/>
        <end position="106"/>
    </location>
</feature>
<name>A0AAN8WJ26_HALRR</name>
<sequence>INDLTIMVTASSDHGDASELVIFRVLPTATTTTTVPSKTLFGIPEPRDVQGQLVVSGVPKERSGDLGDTSSNPTKGFTHYTLVSLIVMPILGVLCVSSMIVVGLCYCQRVRMRKTLTELEGRPRRYVYK</sequence>
<keyword evidence="1" id="KW-0812">Transmembrane</keyword>
<dbReference type="Proteomes" id="UP001381693">
    <property type="component" value="Unassembled WGS sequence"/>
</dbReference>
<reference evidence="2 3" key="1">
    <citation type="submission" date="2023-11" db="EMBL/GenBank/DDBJ databases">
        <title>Halocaridina rubra genome assembly.</title>
        <authorList>
            <person name="Smith C."/>
        </authorList>
    </citation>
    <scope>NUCLEOTIDE SEQUENCE [LARGE SCALE GENOMIC DNA]</scope>
    <source>
        <strain evidence="2">EP-1</strain>
        <tissue evidence="2">Whole</tissue>
    </source>
</reference>
<dbReference type="EMBL" id="JAXCGZ010022018">
    <property type="protein sequence ID" value="KAK7039042.1"/>
    <property type="molecule type" value="Genomic_DNA"/>
</dbReference>
<accession>A0AAN8WJ26</accession>